<organism evidence="5 6">
    <name type="scientific">Drosophila kikkawai</name>
    <name type="common">Fruit fly</name>
    <dbReference type="NCBI Taxonomy" id="30033"/>
    <lineage>
        <taxon>Eukaryota</taxon>
        <taxon>Metazoa</taxon>
        <taxon>Ecdysozoa</taxon>
        <taxon>Arthropoda</taxon>
        <taxon>Hexapoda</taxon>
        <taxon>Insecta</taxon>
        <taxon>Pterygota</taxon>
        <taxon>Neoptera</taxon>
        <taxon>Endopterygota</taxon>
        <taxon>Diptera</taxon>
        <taxon>Brachycera</taxon>
        <taxon>Muscomorpha</taxon>
        <taxon>Ephydroidea</taxon>
        <taxon>Drosophilidae</taxon>
        <taxon>Drosophila</taxon>
        <taxon>Sophophora</taxon>
    </lineage>
</organism>
<feature type="compositionally biased region" description="Acidic residues" evidence="3">
    <location>
        <begin position="26"/>
        <end position="45"/>
    </location>
</feature>
<name>A0A6P4IX95_DROKI</name>
<keyword evidence="2" id="KW-0539">Nucleus</keyword>
<feature type="compositionally biased region" description="Basic and acidic residues" evidence="3">
    <location>
        <begin position="46"/>
        <end position="58"/>
    </location>
</feature>
<evidence type="ECO:0000256" key="3">
    <source>
        <dbReference type="SAM" id="MobiDB-lite"/>
    </source>
</evidence>
<evidence type="ECO:0000259" key="4">
    <source>
        <dbReference type="Pfam" id="PF00808"/>
    </source>
</evidence>
<gene>
    <name evidence="6" type="primary">PolE4</name>
</gene>
<accession>A0A6P4IX95</accession>
<feature type="compositionally biased region" description="Basic and acidic residues" evidence="3">
    <location>
        <begin position="1"/>
        <end position="12"/>
    </location>
</feature>
<dbReference type="Gene3D" id="1.10.20.10">
    <property type="entry name" value="Histone, subunit A"/>
    <property type="match status" value="1"/>
</dbReference>
<proteinExistence type="predicted"/>
<dbReference type="GO" id="GO:0046982">
    <property type="term" value="F:protein heterodimerization activity"/>
    <property type="evidence" value="ECO:0007669"/>
    <property type="project" value="InterPro"/>
</dbReference>
<dbReference type="SUPFAM" id="SSF47113">
    <property type="entry name" value="Histone-fold"/>
    <property type="match status" value="1"/>
</dbReference>
<dbReference type="RefSeq" id="XP_017027561.1">
    <property type="nucleotide sequence ID" value="XM_017172072.3"/>
</dbReference>
<evidence type="ECO:0000256" key="1">
    <source>
        <dbReference type="ARBA" id="ARBA00004123"/>
    </source>
</evidence>
<dbReference type="OrthoDB" id="636685at2759"/>
<dbReference type="InterPro" id="IPR003958">
    <property type="entry name" value="CBFA_NFYB_domain"/>
</dbReference>
<sequence>MASEDLFQHEFSEEQDLELGQVMETEAVEQVEADEPTEVIEDSEENPPKEAATEKATDKPVTNGEKTSPEHEAKMTQLPMARIRNIMKLDPDMQVANNEAVFAVTRAVELFVASLARESYTYTVQSKKKTIQKRDVEMAISAVDSLLFLDGAMNF</sequence>
<reference evidence="5" key="1">
    <citation type="submission" date="2025-05" db="UniProtKB">
        <authorList>
            <consortium name="RefSeq"/>
        </authorList>
    </citation>
    <scope>NUCLEOTIDE SEQUENCE [LARGE SCALE GENOMIC DNA]</scope>
    <source>
        <strain evidence="5">14028-0561.14</strain>
    </source>
</reference>
<dbReference type="CDD" id="cd22929">
    <property type="entry name" value="HFD_POLE4-like"/>
    <property type="match status" value="1"/>
</dbReference>
<dbReference type="InterPro" id="IPR050568">
    <property type="entry name" value="Transcr_DNA_Rep_Reg"/>
</dbReference>
<evidence type="ECO:0000313" key="5">
    <source>
        <dbReference type="Proteomes" id="UP001652661"/>
    </source>
</evidence>
<feature type="region of interest" description="Disordered" evidence="3">
    <location>
        <begin position="1"/>
        <end position="78"/>
    </location>
</feature>
<dbReference type="AlphaFoldDB" id="A0A6P4IX95"/>
<dbReference type="GO" id="GO:0008622">
    <property type="term" value="C:epsilon DNA polymerase complex"/>
    <property type="evidence" value="ECO:0007669"/>
    <property type="project" value="TreeGrafter"/>
</dbReference>
<reference evidence="6" key="2">
    <citation type="submission" date="2025-08" db="UniProtKB">
        <authorList>
            <consortium name="RefSeq"/>
        </authorList>
    </citation>
    <scope>IDENTIFICATION</scope>
    <source>
        <strain evidence="6">14028-0561.14</strain>
        <tissue evidence="6">Whole fly</tissue>
    </source>
</reference>
<dbReference type="GO" id="GO:0006261">
    <property type="term" value="P:DNA-templated DNA replication"/>
    <property type="evidence" value="ECO:0007669"/>
    <property type="project" value="TreeGrafter"/>
</dbReference>
<evidence type="ECO:0000313" key="6">
    <source>
        <dbReference type="RefSeq" id="XP_017027561.1"/>
    </source>
</evidence>
<comment type="subcellular location">
    <subcellularLocation>
        <location evidence="1">Nucleus</location>
    </subcellularLocation>
</comment>
<feature type="domain" description="Transcription factor CBF/NF-Y/archaeal histone" evidence="4">
    <location>
        <begin position="77"/>
        <end position="140"/>
    </location>
</feature>
<dbReference type="PANTHER" id="PTHR10252:SF79">
    <property type="entry name" value="DNA POLYMERASE EPSILON SUBUNIT 4"/>
    <property type="match status" value="1"/>
</dbReference>
<keyword evidence="5" id="KW-1185">Reference proteome</keyword>
<dbReference type="OMA" id="KTSEHEH"/>
<dbReference type="Proteomes" id="UP001652661">
    <property type="component" value="Chromosome 2R"/>
</dbReference>
<dbReference type="InterPro" id="IPR009072">
    <property type="entry name" value="Histone-fold"/>
</dbReference>
<protein>
    <submittedName>
        <fullName evidence="6">DNA polymerase epsilon subunit 4</fullName>
    </submittedName>
</protein>
<dbReference type="PANTHER" id="PTHR10252">
    <property type="entry name" value="HISTONE-LIKE TRANSCRIPTION FACTOR CCAAT-RELATED"/>
    <property type="match status" value="1"/>
</dbReference>
<evidence type="ECO:0000256" key="2">
    <source>
        <dbReference type="ARBA" id="ARBA00023242"/>
    </source>
</evidence>
<dbReference type="Pfam" id="PF00808">
    <property type="entry name" value="CBFD_NFYB_HMF"/>
    <property type="match status" value="1"/>
</dbReference>